<keyword evidence="3" id="KW-0808">Transferase</keyword>
<dbReference type="InterPro" id="IPR014048">
    <property type="entry name" value="MethylDNA_cys_MeTrfase_DNA-bd"/>
</dbReference>
<dbReference type="InterPro" id="IPR036217">
    <property type="entry name" value="MethylDNA_cys_MeTrfase_DNAb"/>
</dbReference>
<dbReference type="AlphaFoldDB" id="A0A9E7UB84"/>
<dbReference type="RefSeq" id="WP_260593803.1">
    <property type="nucleotide sequence ID" value="NZ_CP104003.1"/>
</dbReference>
<evidence type="ECO:0000256" key="3">
    <source>
        <dbReference type="ARBA" id="ARBA00022679"/>
    </source>
</evidence>
<dbReference type="Gene3D" id="1.10.10.10">
    <property type="entry name" value="Winged helix-like DNA-binding domain superfamily/Winged helix DNA-binding domain"/>
    <property type="match status" value="1"/>
</dbReference>
<organism evidence="8 9">
    <name type="scientific">Salinirubellus salinus</name>
    <dbReference type="NCBI Taxonomy" id="1364945"/>
    <lineage>
        <taxon>Archaea</taxon>
        <taxon>Methanobacteriati</taxon>
        <taxon>Methanobacteriota</taxon>
        <taxon>Stenosarchaea group</taxon>
        <taxon>Halobacteria</taxon>
        <taxon>Halobacteriales</taxon>
        <taxon>Natronomonadaceae</taxon>
        <taxon>Salinirubellus</taxon>
    </lineage>
</organism>
<comment type="catalytic activity">
    <reaction evidence="1">
        <text>a 4-O-methyl-thymidine in DNA + L-cysteinyl-[protein] = a thymidine in DNA + S-methyl-L-cysteinyl-[protein]</text>
        <dbReference type="Rhea" id="RHEA:53428"/>
        <dbReference type="Rhea" id="RHEA-COMP:10131"/>
        <dbReference type="Rhea" id="RHEA-COMP:10132"/>
        <dbReference type="Rhea" id="RHEA-COMP:13555"/>
        <dbReference type="Rhea" id="RHEA-COMP:13556"/>
        <dbReference type="ChEBI" id="CHEBI:29950"/>
        <dbReference type="ChEBI" id="CHEBI:82612"/>
        <dbReference type="ChEBI" id="CHEBI:137386"/>
        <dbReference type="ChEBI" id="CHEBI:137387"/>
        <dbReference type="EC" id="2.1.1.63"/>
    </reaction>
</comment>
<evidence type="ECO:0000256" key="4">
    <source>
        <dbReference type="ARBA" id="ARBA00022763"/>
    </source>
</evidence>
<dbReference type="Pfam" id="PF01035">
    <property type="entry name" value="DNA_binding_1"/>
    <property type="match status" value="1"/>
</dbReference>
<protein>
    <submittedName>
        <fullName evidence="8">Methylated-DNA--[protein]-cysteine S-methyltransferase</fullName>
    </submittedName>
</protein>
<gene>
    <name evidence="8" type="ORF">N0B31_00690</name>
</gene>
<evidence type="ECO:0000256" key="2">
    <source>
        <dbReference type="ARBA" id="ARBA00022603"/>
    </source>
</evidence>
<name>A0A9E7UB84_9EURY</name>
<dbReference type="GeneID" id="74940894"/>
<dbReference type="PANTHER" id="PTHR10815">
    <property type="entry name" value="METHYLATED-DNA--PROTEIN-CYSTEINE METHYLTRANSFERASE"/>
    <property type="match status" value="1"/>
</dbReference>
<dbReference type="KEGG" id="ssai:N0B31_00690"/>
<keyword evidence="2" id="KW-0489">Methyltransferase</keyword>
<evidence type="ECO:0000256" key="5">
    <source>
        <dbReference type="ARBA" id="ARBA00023204"/>
    </source>
</evidence>
<dbReference type="PANTHER" id="PTHR10815:SF13">
    <property type="entry name" value="METHYLATED-DNA--PROTEIN-CYSTEINE METHYLTRANSFERASE"/>
    <property type="match status" value="1"/>
</dbReference>
<dbReference type="InterPro" id="IPR036388">
    <property type="entry name" value="WH-like_DNA-bd_sf"/>
</dbReference>
<dbReference type="InterPro" id="IPR001497">
    <property type="entry name" value="MethylDNA_cys_MeTrfase_AS"/>
</dbReference>
<accession>A0A9E7UB84</accession>
<feature type="domain" description="Methylated-DNA-[protein]-cysteine S-methyltransferase DNA binding" evidence="7">
    <location>
        <begin position="48"/>
        <end position="126"/>
    </location>
</feature>
<dbReference type="GO" id="GO:0006281">
    <property type="term" value="P:DNA repair"/>
    <property type="evidence" value="ECO:0007669"/>
    <property type="project" value="UniProtKB-KW"/>
</dbReference>
<dbReference type="GO" id="GO:0032259">
    <property type="term" value="P:methylation"/>
    <property type="evidence" value="ECO:0007669"/>
    <property type="project" value="UniProtKB-KW"/>
</dbReference>
<keyword evidence="5" id="KW-0234">DNA repair</keyword>
<dbReference type="Proteomes" id="UP001057580">
    <property type="component" value="Chromosome"/>
</dbReference>
<evidence type="ECO:0000259" key="7">
    <source>
        <dbReference type="Pfam" id="PF01035"/>
    </source>
</evidence>
<keyword evidence="4" id="KW-0227">DNA damage</keyword>
<proteinExistence type="predicted"/>
<dbReference type="SUPFAM" id="SSF46767">
    <property type="entry name" value="Methylated DNA-protein cysteine methyltransferase, C-terminal domain"/>
    <property type="match status" value="1"/>
</dbReference>
<comment type="catalytic activity">
    <reaction evidence="6">
        <text>a 6-O-methyl-2'-deoxyguanosine in DNA + L-cysteinyl-[protein] = S-methyl-L-cysteinyl-[protein] + a 2'-deoxyguanosine in DNA</text>
        <dbReference type="Rhea" id="RHEA:24000"/>
        <dbReference type="Rhea" id="RHEA-COMP:10131"/>
        <dbReference type="Rhea" id="RHEA-COMP:10132"/>
        <dbReference type="Rhea" id="RHEA-COMP:11367"/>
        <dbReference type="Rhea" id="RHEA-COMP:11368"/>
        <dbReference type="ChEBI" id="CHEBI:29950"/>
        <dbReference type="ChEBI" id="CHEBI:82612"/>
        <dbReference type="ChEBI" id="CHEBI:85445"/>
        <dbReference type="ChEBI" id="CHEBI:85448"/>
        <dbReference type="EC" id="2.1.1.63"/>
    </reaction>
</comment>
<dbReference type="CDD" id="cd06445">
    <property type="entry name" value="ATase"/>
    <property type="match status" value="1"/>
</dbReference>
<evidence type="ECO:0000313" key="8">
    <source>
        <dbReference type="EMBL" id="UWM54812.1"/>
    </source>
</evidence>
<dbReference type="EMBL" id="CP104003">
    <property type="protein sequence ID" value="UWM54812.1"/>
    <property type="molecule type" value="Genomic_DNA"/>
</dbReference>
<evidence type="ECO:0000313" key="9">
    <source>
        <dbReference type="Proteomes" id="UP001057580"/>
    </source>
</evidence>
<reference evidence="8" key="1">
    <citation type="submission" date="2022-09" db="EMBL/GenBank/DDBJ databases">
        <title>Diverse halophilic archaea isolated from saline environments.</title>
        <authorList>
            <person name="Cui H.-L."/>
        </authorList>
    </citation>
    <scope>NUCLEOTIDE SEQUENCE</scope>
    <source>
        <strain evidence="8">ZS-35-S2</strain>
    </source>
</reference>
<dbReference type="GO" id="GO:0003908">
    <property type="term" value="F:methylated-DNA-[protein]-cysteine S-methyltransferase activity"/>
    <property type="evidence" value="ECO:0007669"/>
    <property type="project" value="UniProtKB-EC"/>
</dbReference>
<evidence type="ECO:0000256" key="6">
    <source>
        <dbReference type="ARBA" id="ARBA00049348"/>
    </source>
</evidence>
<dbReference type="PROSITE" id="PS00374">
    <property type="entry name" value="MGMT"/>
    <property type="match status" value="1"/>
</dbReference>
<dbReference type="NCBIfam" id="TIGR00589">
    <property type="entry name" value="ogt"/>
    <property type="match status" value="1"/>
</dbReference>
<sequence>MEVALWGYRFEVDESRITESPAEVRRQVREYERGERHAFDLTVAVPDDFTGRVMDAMAAIPYGETRTYGDLAGELDTSPVAVGGACGRNPVPLVVPCHRVVGRDRLGGFSAEGGVDLKRALLAHEREHAGGERQASLAGYGANGNR</sequence>
<evidence type="ECO:0000256" key="1">
    <source>
        <dbReference type="ARBA" id="ARBA00001286"/>
    </source>
</evidence>
<keyword evidence="9" id="KW-1185">Reference proteome</keyword>